<protein>
    <recommendedName>
        <fullName evidence="4">Zinc finger PHD-type domain-containing protein</fullName>
    </recommendedName>
</protein>
<feature type="compositionally biased region" description="Basic and acidic residues" evidence="1">
    <location>
        <begin position="239"/>
        <end position="253"/>
    </location>
</feature>
<dbReference type="SUPFAM" id="SSF57903">
    <property type="entry name" value="FYVE/PHD zinc finger"/>
    <property type="match status" value="1"/>
</dbReference>
<evidence type="ECO:0000256" key="1">
    <source>
        <dbReference type="SAM" id="MobiDB-lite"/>
    </source>
</evidence>
<dbReference type="InterPro" id="IPR013083">
    <property type="entry name" value="Znf_RING/FYVE/PHD"/>
</dbReference>
<dbReference type="Gene3D" id="3.30.40.10">
    <property type="entry name" value="Zinc/RING finger domain, C3HC4 (zinc finger)"/>
    <property type="match status" value="1"/>
</dbReference>
<keyword evidence="3" id="KW-1185">Reference proteome</keyword>
<evidence type="ECO:0008006" key="4">
    <source>
        <dbReference type="Google" id="ProtNLM"/>
    </source>
</evidence>
<accession>A0AA38MC52</accession>
<sequence length="367" mass="42233">MKINPKIRRYNIYGKTKSLHHLDKVKQLRRDIRRKIHMEYVHFIRKAEKSLQQDPRKFWTLSNNEKMADQPTRVSCALCNTNIDDVKTVITCIICSKNFHSRCVNVDLRGFHMKNNWVCGRPLCIKPTPQLKTTTGEIETETFWDASENILDAKVFQYTLKQKDELIHELKGKIHLLEKHVELLHEKAGEKSLGKKSDISNVEGEASLEITQNTKPRKNGKQPTADVNKQSPNPTSPKTFHEESGKPENRKNQCDSLQTSMVNNRKREPSTTLAKTNIVNKQPIVGKRSDSVTIRASPAKAYLYIRRLAKSTTAADLKGYLVEDFPEVVCEPLENYEMKRLTQDSRLLLILIILKRSTIRITGQMES</sequence>
<feature type="compositionally biased region" description="Basic and acidic residues" evidence="1">
    <location>
        <begin position="189"/>
        <end position="198"/>
    </location>
</feature>
<comment type="caution">
    <text evidence="2">The sequence shown here is derived from an EMBL/GenBank/DDBJ whole genome shotgun (WGS) entry which is preliminary data.</text>
</comment>
<dbReference type="EMBL" id="JALNTZ010000005">
    <property type="protein sequence ID" value="KAJ3650557.1"/>
    <property type="molecule type" value="Genomic_DNA"/>
</dbReference>
<organism evidence="2 3">
    <name type="scientific">Zophobas morio</name>
    <dbReference type="NCBI Taxonomy" id="2755281"/>
    <lineage>
        <taxon>Eukaryota</taxon>
        <taxon>Metazoa</taxon>
        <taxon>Ecdysozoa</taxon>
        <taxon>Arthropoda</taxon>
        <taxon>Hexapoda</taxon>
        <taxon>Insecta</taxon>
        <taxon>Pterygota</taxon>
        <taxon>Neoptera</taxon>
        <taxon>Endopterygota</taxon>
        <taxon>Coleoptera</taxon>
        <taxon>Polyphaga</taxon>
        <taxon>Cucujiformia</taxon>
        <taxon>Tenebrionidae</taxon>
        <taxon>Zophobas</taxon>
    </lineage>
</organism>
<feature type="region of interest" description="Disordered" evidence="1">
    <location>
        <begin position="189"/>
        <end position="269"/>
    </location>
</feature>
<feature type="compositionally biased region" description="Polar residues" evidence="1">
    <location>
        <begin position="254"/>
        <end position="263"/>
    </location>
</feature>
<gene>
    <name evidence="2" type="ORF">Zmor_016647</name>
</gene>
<proteinExistence type="predicted"/>
<evidence type="ECO:0000313" key="2">
    <source>
        <dbReference type="EMBL" id="KAJ3650557.1"/>
    </source>
</evidence>
<evidence type="ECO:0000313" key="3">
    <source>
        <dbReference type="Proteomes" id="UP001168821"/>
    </source>
</evidence>
<dbReference type="CDD" id="cd15489">
    <property type="entry name" value="PHD_SF"/>
    <property type="match status" value="1"/>
</dbReference>
<dbReference type="Proteomes" id="UP001168821">
    <property type="component" value="Unassembled WGS sequence"/>
</dbReference>
<name>A0AA38MC52_9CUCU</name>
<reference evidence="2" key="1">
    <citation type="journal article" date="2023" name="G3 (Bethesda)">
        <title>Whole genome assemblies of Zophobas morio and Tenebrio molitor.</title>
        <authorList>
            <person name="Kaur S."/>
            <person name="Stinson S.A."/>
            <person name="diCenzo G.C."/>
        </authorList>
    </citation>
    <scope>NUCLEOTIDE SEQUENCE</scope>
    <source>
        <strain evidence="2">QUZm001</strain>
    </source>
</reference>
<dbReference type="InterPro" id="IPR011011">
    <property type="entry name" value="Znf_FYVE_PHD"/>
</dbReference>
<dbReference type="AlphaFoldDB" id="A0AA38MC52"/>
<feature type="compositionally biased region" description="Polar residues" evidence="1">
    <location>
        <begin position="221"/>
        <end position="238"/>
    </location>
</feature>